<evidence type="ECO:0000256" key="3">
    <source>
        <dbReference type="SAM" id="Phobius"/>
    </source>
</evidence>
<feature type="transmembrane region" description="Helical" evidence="3">
    <location>
        <begin position="284"/>
        <end position="306"/>
    </location>
</feature>
<feature type="transmembrane region" description="Helical" evidence="3">
    <location>
        <begin position="351"/>
        <end position="370"/>
    </location>
</feature>
<dbReference type="InterPro" id="IPR004995">
    <property type="entry name" value="Spore_Ger"/>
</dbReference>
<dbReference type="EMBL" id="CP027059">
    <property type="protein sequence ID" value="UQZ82279.1"/>
    <property type="molecule type" value="Genomic_DNA"/>
</dbReference>
<dbReference type="PANTHER" id="PTHR22550:SF5">
    <property type="entry name" value="LEUCINE ZIPPER PROTEIN 4"/>
    <property type="match status" value="1"/>
</dbReference>
<dbReference type="RefSeq" id="WP_249864431.1">
    <property type="nucleotide sequence ID" value="NZ_CP027059.1"/>
</dbReference>
<keyword evidence="3" id="KW-0812">Transmembrane</keyword>
<evidence type="ECO:0000256" key="2">
    <source>
        <dbReference type="ARBA" id="ARBA00023136"/>
    </source>
</evidence>
<keyword evidence="2 3" id="KW-0472">Membrane</keyword>
<proteinExistence type="inferred from homology"/>
<name>A0ABY4RKV4_9BACL</name>
<feature type="transmembrane region" description="Helical" evidence="3">
    <location>
        <begin position="407"/>
        <end position="434"/>
    </location>
</feature>
<dbReference type="PANTHER" id="PTHR22550">
    <property type="entry name" value="SPORE GERMINATION PROTEIN"/>
    <property type="match status" value="1"/>
</dbReference>
<dbReference type="PIRSF" id="PIRSF005690">
    <property type="entry name" value="GerBA"/>
    <property type="match status" value="1"/>
</dbReference>
<dbReference type="Pfam" id="PF03323">
    <property type="entry name" value="GerA"/>
    <property type="match status" value="1"/>
</dbReference>
<keyword evidence="5" id="KW-1185">Reference proteome</keyword>
<reference evidence="4" key="2">
    <citation type="journal article" date="2021" name="J Anim Sci Technol">
        <title>Complete genome sequence of Paenibacillus konkukensis sp. nov. SK3146 as a potential probiotic strain.</title>
        <authorList>
            <person name="Jung H.I."/>
            <person name="Park S."/>
            <person name="Niu K.M."/>
            <person name="Lee S.W."/>
            <person name="Kothari D."/>
            <person name="Yi K.J."/>
            <person name="Kim S.K."/>
        </authorList>
    </citation>
    <scope>NUCLEOTIDE SEQUENCE</scope>
    <source>
        <strain evidence="4">SK3146</strain>
    </source>
</reference>
<keyword evidence="3" id="KW-1133">Transmembrane helix</keyword>
<gene>
    <name evidence="4" type="primary">gerAA_5</name>
    <name evidence="4" type="ORF">SK3146_01436</name>
</gene>
<evidence type="ECO:0000313" key="5">
    <source>
        <dbReference type="Proteomes" id="UP001057134"/>
    </source>
</evidence>
<evidence type="ECO:0000313" key="4">
    <source>
        <dbReference type="EMBL" id="UQZ82279.1"/>
    </source>
</evidence>
<comment type="similarity">
    <text evidence="1">Belongs to the GerABKA family.</text>
</comment>
<evidence type="ECO:0000256" key="1">
    <source>
        <dbReference type="ARBA" id="ARBA00005278"/>
    </source>
</evidence>
<dbReference type="Proteomes" id="UP001057134">
    <property type="component" value="Chromosome"/>
</dbReference>
<dbReference type="InterPro" id="IPR050768">
    <property type="entry name" value="UPF0353/GerABKA_families"/>
</dbReference>
<organism evidence="4 5">
    <name type="scientific">Paenibacillus konkukensis</name>
    <dbReference type="NCBI Taxonomy" id="2020716"/>
    <lineage>
        <taxon>Bacteria</taxon>
        <taxon>Bacillati</taxon>
        <taxon>Bacillota</taxon>
        <taxon>Bacilli</taxon>
        <taxon>Bacillales</taxon>
        <taxon>Paenibacillaceae</taxon>
        <taxon>Paenibacillus</taxon>
    </lineage>
</organism>
<sequence length="493" mass="54268">MISIDELFQPACKPSDLQEQPLYFKDGAAPAGLLVFLSTITNKAKIEELLLTPFQSLANGGNGAFGTPLPPAAFQYFSSIGEWVPGRQRQLLLTKLYAGHCLFLLNGNPEALVVDVSEWQSRSITPPETESSLVGPRDAFIENLETNIALIRARIRHESLTAQSFVIGNLTGTNVTVMHLDGIANRQMVDQIVERIQTIRIDGVVDTTQVANLILEKNKWWSPFPLSQSTERPDKAVSALLEGRIIILMNSSPTAVILPVTLTSLYQTADDYYFPFLSGSFLRFVRLVGLFLTVFLPAFYISITTINQDVLRIQFMLAIAASREGVPYPAYIEVCIMVFLLELINEASVRLPRVIGGTATIVGGLIIGTAAAQAHLISNIMIVITAATAIGSFTTPNYMVGVALRMCSYILIALAIPLGLYGMTLGTAFIFLYLCHLKSLGVPYLAPFDTFLYKDLFRDGLTRAPLLLSRFRPSTYRADSKSKMSRKEGEKLL</sequence>
<protein>
    <submittedName>
        <fullName evidence="4">Spore germination protein A1</fullName>
    </submittedName>
</protein>
<reference evidence="4" key="1">
    <citation type="submission" date="2018-02" db="EMBL/GenBank/DDBJ databases">
        <authorList>
            <person name="Kim S.-K."/>
            <person name="Jung H.-I."/>
            <person name="Lee S.-W."/>
        </authorList>
    </citation>
    <scope>NUCLEOTIDE SEQUENCE</scope>
    <source>
        <strain evidence="4">SK3146</strain>
    </source>
</reference>
<feature type="transmembrane region" description="Helical" evidence="3">
    <location>
        <begin position="376"/>
        <end position="395"/>
    </location>
</feature>
<accession>A0ABY4RKV4</accession>